<dbReference type="SMART" id="SM00448">
    <property type="entry name" value="REC"/>
    <property type="match status" value="1"/>
</dbReference>
<comment type="similarity">
    <text evidence="2">In the N-terminal section; belongs to the phytochrome family.</text>
</comment>
<keyword evidence="7" id="KW-0902">Two-component regulatory system</keyword>
<gene>
    <name evidence="14" type="ORF">Q2T42_05135</name>
</gene>
<dbReference type="SUPFAM" id="SSF55785">
    <property type="entry name" value="PYP-like sensor domain (PAS domain)"/>
    <property type="match status" value="2"/>
</dbReference>
<dbReference type="PRINTS" id="PR00344">
    <property type="entry name" value="BCTRLSENSOR"/>
</dbReference>
<dbReference type="CDD" id="cd00082">
    <property type="entry name" value="HisKA"/>
    <property type="match status" value="1"/>
</dbReference>
<dbReference type="PANTHER" id="PTHR43047:SF72">
    <property type="entry name" value="OSMOSENSING HISTIDINE PROTEIN KINASE SLN1"/>
    <property type="match status" value="1"/>
</dbReference>
<dbReference type="InterPro" id="IPR005467">
    <property type="entry name" value="His_kinase_dom"/>
</dbReference>
<dbReference type="InterPro" id="IPR004358">
    <property type="entry name" value="Sig_transdc_His_kin-like_C"/>
</dbReference>
<dbReference type="CDD" id="cd00130">
    <property type="entry name" value="PAS"/>
    <property type="match status" value="1"/>
</dbReference>
<sequence>MTDDYRKILIVDDSLIDHEIYRRYLQQDGGQTDQIWQAESGATGLFLYQQESPDVILLDFSLPDMTGLEFLQQLQPQQDHQFTPVILLTERGDEEIAVAALKSGASDYLAKNKTTPEKLRRAVDQVIEKAELKRQLERSQRRFYTSIDNMLECCAIYQSVRDAQGQIVDFVVDYVNAATCAANQMEASEQVGKSLSDFIAEDYYANIFAGCCSVVETGRPQRRELVFRNPSCDSAAQAFEVSVAKLEDGFVVCWLDISEKKRLELALQKANEDLEQRFRDHTADLLKANPQFQQNFRERQPIEAEFRVLSEAAPVGIFRTDAQGGCIYVNPRAQAICGYTFEEALGDGWQQLIHPDDYQQVLPHWIDSAKAQTEFLEEIRFVHRDHTVHLVRATTAPILSDTGELIGHVGTIEDVTERDVIERMKREFLSIVSHELKTPLTSMRGALALLSSGRLLDDPETAQEMLEIAKVDTERLVRLVDDLLDLERLEAHQLILTKQWCDTASLMRRSIESLQLLAEESQLTLVCQPLNVEIFVDGDRIVQTLINLLGNAIKFSSAGSEVYLKAELVNGDQWVRFQVRDWGRGIPQDKLDLIFERFQQANATDARQHGGTGLGLAISRDLVQLHGGQIWVESTLGEGSTFYFTVPIR</sequence>
<evidence type="ECO:0000259" key="13">
    <source>
        <dbReference type="PROSITE" id="PS50113"/>
    </source>
</evidence>
<dbReference type="Gene3D" id="3.30.450.20">
    <property type="entry name" value="PAS domain"/>
    <property type="match status" value="2"/>
</dbReference>
<dbReference type="InterPro" id="IPR003594">
    <property type="entry name" value="HATPase_dom"/>
</dbReference>
<dbReference type="Gene3D" id="1.10.287.130">
    <property type="match status" value="1"/>
</dbReference>
<dbReference type="Pfam" id="PF00072">
    <property type="entry name" value="Response_reg"/>
    <property type="match status" value="1"/>
</dbReference>
<dbReference type="GO" id="GO:0000155">
    <property type="term" value="F:phosphorelay sensor kinase activity"/>
    <property type="evidence" value="ECO:0007669"/>
    <property type="project" value="InterPro"/>
</dbReference>
<dbReference type="SUPFAM" id="SSF47384">
    <property type="entry name" value="Homodimeric domain of signal transducing histidine kinase"/>
    <property type="match status" value="1"/>
</dbReference>
<evidence type="ECO:0000256" key="8">
    <source>
        <dbReference type="ARBA" id="ARBA00074306"/>
    </source>
</evidence>
<dbReference type="InterPro" id="IPR036097">
    <property type="entry name" value="HisK_dim/P_sf"/>
</dbReference>
<dbReference type="CDD" id="cd00156">
    <property type="entry name" value="REC"/>
    <property type="match status" value="1"/>
</dbReference>
<keyword evidence="6" id="KW-0418">Kinase</keyword>
<dbReference type="FunFam" id="3.30.565.10:FF:000010">
    <property type="entry name" value="Sensor histidine kinase RcsC"/>
    <property type="match status" value="1"/>
</dbReference>
<dbReference type="SMART" id="SM00091">
    <property type="entry name" value="PAS"/>
    <property type="match status" value="1"/>
</dbReference>
<dbReference type="EC" id="2.7.13.3" evidence="3"/>
<evidence type="ECO:0000259" key="10">
    <source>
        <dbReference type="PROSITE" id="PS50109"/>
    </source>
</evidence>
<evidence type="ECO:0000256" key="6">
    <source>
        <dbReference type="ARBA" id="ARBA00022777"/>
    </source>
</evidence>
<evidence type="ECO:0000313" key="14">
    <source>
        <dbReference type="EMBL" id="WNZ47219.1"/>
    </source>
</evidence>
<dbReference type="PROSITE" id="PS50113">
    <property type="entry name" value="PAC"/>
    <property type="match status" value="1"/>
</dbReference>
<dbReference type="InterPro" id="IPR000700">
    <property type="entry name" value="PAS-assoc_C"/>
</dbReference>
<dbReference type="GO" id="GO:0009927">
    <property type="term" value="F:histidine phosphotransfer kinase activity"/>
    <property type="evidence" value="ECO:0007669"/>
    <property type="project" value="TreeGrafter"/>
</dbReference>
<reference evidence="14" key="1">
    <citation type="journal article" date="2023" name="Plants (Basel)">
        <title>Genomic Analysis of Leptolyngbya boryana CZ1 Reveals Efficient Carbon Fixation Modules.</title>
        <authorList>
            <person name="Bai X."/>
            <person name="Wang H."/>
            <person name="Cheng W."/>
            <person name="Wang J."/>
            <person name="Ma M."/>
            <person name="Hu H."/>
            <person name="Song Z."/>
            <person name="Ma H."/>
            <person name="Fan Y."/>
            <person name="Du C."/>
            <person name="Xu J."/>
        </authorList>
    </citation>
    <scope>NUCLEOTIDE SEQUENCE</scope>
    <source>
        <strain evidence="14">CZ1</strain>
    </source>
</reference>
<dbReference type="PROSITE" id="PS50110">
    <property type="entry name" value="RESPONSE_REGULATORY"/>
    <property type="match status" value="1"/>
</dbReference>
<dbReference type="SMART" id="SM00086">
    <property type="entry name" value="PAC"/>
    <property type="match status" value="1"/>
</dbReference>
<dbReference type="CDD" id="cd16922">
    <property type="entry name" value="HATPase_EvgS-ArcB-TorS-like"/>
    <property type="match status" value="1"/>
</dbReference>
<name>A0AA96WZW7_LEPBY</name>
<dbReference type="SUPFAM" id="SSF55874">
    <property type="entry name" value="ATPase domain of HSP90 chaperone/DNA topoisomerase II/histidine kinase"/>
    <property type="match status" value="1"/>
</dbReference>
<dbReference type="Gene3D" id="3.30.565.10">
    <property type="entry name" value="Histidine kinase-like ATPase, C-terminal domain"/>
    <property type="match status" value="1"/>
</dbReference>
<feature type="domain" description="Histidine kinase" evidence="10">
    <location>
        <begin position="431"/>
        <end position="649"/>
    </location>
</feature>
<evidence type="ECO:0000256" key="3">
    <source>
        <dbReference type="ARBA" id="ARBA00012438"/>
    </source>
</evidence>
<protein>
    <recommendedName>
        <fullName evidence="8">Circadian input-output histidine kinase CikA</fullName>
        <ecNumber evidence="3">2.7.13.3</ecNumber>
    </recommendedName>
</protein>
<accession>A0AA96WZW7</accession>
<dbReference type="InterPro" id="IPR003661">
    <property type="entry name" value="HisK_dim/P_dom"/>
</dbReference>
<dbReference type="InterPro" id="IPR001610">
    <property type="entry name" value="PAC"/>
</dbReference>
<dbReference type="SUPFAM" id="SSF52172">
    <property type="entry name" value="CheY-like"/>
    <property type="match status" value="1"/>
</dbReference>
<feature type="domain" description="PAS" evidence="12">
    <location>
        <begin position="302"/>
        <end position="361"/>
    </location>
</feature>
<evidence type="ECO:0000256" key="7">
    <source>
        <dbReference type="ARBA" id="ARBA00023012"/>
    </source>
</evidence>
<dbReference type="InterPro" id="IPR035965">
    <property type="entry name" value="PAS-like_dom_sf"/>
</dbReference>
<dbReference type="NCBIfam" id="TIGR00229">
    <property type="entry name" value="sensory_box"/>
    <property type="match status" value="1"/>
</dbReference>
<keyword evidence="4 9" id="KW-0597">Phosphoprotein</keyword>
<feature type="domain" description="PAC" evidence="13">
    <location>
        <begin position="375"/>
        <end position="427"/>
    </location>
</feature>
<proteinExistence type="inferred from homology"/>
<feature type="modified residue" description="4-aspartylphosphate" evidence="9">
    <location>
        <position position="59"/>
    </location>
</feature>
<dbReference type="AlphaFoldDB" id="A0AA96WZW7"/>
<evidence type="ECO:0000259" key="12">
    <source>
        <dbReference type="PROSITE" id="PS50112"/>
    </source>
</evidence>
<evidence type="ECO:0000256" key="5">
    <source>
        <dbReference type="ARBA" id="ARBA00022679"/>
    </source>
</evidence>
<evidence type="ECO:0000256" key="2">
    <source>
        <dbReference type="ARBA" id="ARBA00006402"/>
    </source>
</evidence>
<evidence type="ECO:0000256" key="4">
    <source>
        <dbReference type="ARBA" id="ARBA00022553"/>
    </source>
</evidence>
<dbReference type="GO" id="GO:0005886">
    <property type="term" value="C:plasma membrane"/>
    <property type="evidence" value="ECO:0007669"/>
    <property type="project" value="TreeGrafter"/>
</dbReference>
<organism evidence="14">
    <name type="scientific">Leptolyngbya boryana CZ1</name>
    <dbReference type="NCBI Taxonomy" id="3060204"/>
    <lineage>
        <taxon>Bacteria</taxon>
        <taxon>Bacillati</taxon>
        <taxon>Cyanobacteriota</taxon>
        <taxon>Cyanophyceae</taxon>
        <taxon>Leptolyngbyales</taxon>
        <taxon>Leptolyngbyaceae</taxon>
        <taxon>Leptolyngbya group</taxon>
        <taxon>Leptolyngbya</taxon>
    </lineage>
</organism>
<dbReference type="Pfam" id="PF00512">
    <property type="entry name" value="HisKA"/>
    <property type="match status" value="1"/>
</dbReference>
<dbReference type="InterPro" id="IPR000014">
    <property type="entry name" value="PAS"/>
</dbReference>
<dbReference type="PANTHER" id="PTHR43047">
    <property type="entry name" value="TWO-COMPONENT HISTIDINE PROTEIN KINASE"/>
    <property type="match status" value="1"/>
</dbReference>
<dbReference type="PROSITE" id="PS50109">
    <property type="entry name" value="HIS_KIN"/>
    <property type="match status" value="1"/>
</dbReference>
<dbReference type="Pfam" id="PF02518">
    <property type="entry name" value="HATPase_c"/>
    <property type="match status" value="1"/>
</dbReference>
<dbReference type="EMBL" id="CP130144">
    <property type="protein sequence ID" value="WNZ47219.1"/>
    <property type="molecule type" value="Genomic_DNA"/>
</dbReference>
<dbReference type="Pfam" id="PF08447">
    <property type="entry name" value="PAS_3"/>
    <property type="match status" value="1"/>
</dbReference>
<dbReference type="InterPro" id="IPR013655">
    <property type="entry name" value="PAS_fold_3"/>
</dbReference>
<evidence type="ECO:0000259" key="11">
    <source>
        <dbReference type="PROSITE" id="PS50110"/>
    </source>
</evidence>
<comment type="catalytic activity">
    <reaction evidence="1">
        <text>ATP + protein L-histidine = ADP + protein N-phospho-L-histidine.</text>
        <dbReference type="EC" id="2.7.13.3"/>
    </reaction>
</comment>
<evidence type="ECO:0000256" key="1">
    <source>
        <dbReference type="ARBA" id="ARBA00000085"/>
    </source>
</evidence>
<keyword evidence="5" id="KW-0808">Transferase</keyword>
<dbReference type="SMART" id="SM00387">
    <property type="entry name" value="HATPase_c"/>
    <property type="match status" value="1"/>
</dbReference>
<dbReference type="Gene3D" id="3.40.50.2300">
    <property type="match status" value="1"/>
</dbReference>
<keyword evidence="14" id="KW-0067">ATP-binding</keyword>
<dbReference type="RefSeq" id="WP_316428003.1">
    <property type="nucleotide sequence ID" value="NZ_CP130144.1"/>
</dbReference>
<reference evidence="14" key="2">
    <citation type="submission" date="2023-07" db="EMBL/GenBank/DDBJ databases">
        <authorList>
            <person name="Bai X.-H."/>
            <person name="Wang H.-H."/>
            <person name="Wang J."/>
            <person name="Ma M.-Y."/>
            <person name="Hu H.-H."/>
            <person name="Song Z.-L."/>
            <person name="Ma H.-G."/>
            <person name="Fan Y."/>
            <person name="Du C.-Y."/>
            <person name="Xu J.-C."/>
        </authorList>
    </citation>
    <scope>NUCLEOTIDE SEQUENCE</scope>
    <source>
        <strain evidence="14">CZ1</strain>
    </source>
</reference>
<dbReference type="FunFam" id="1.10.287.130:FF:000001">
    <property type="entry name" value="Two-component sensor histidine kinase"/>
    <property type="match status" value="1"/>
</dbReference>
<dbReference type="InterPro" id="IPR011006">
    <property type="entry name" value="CheY-like_superfamily"/>
</dbReference>
<dbReference type="InterPro" id="IPR001789">
    <property type="entry name" value="Sig_transdc_resp-reg_receiver"/>
</dbReference>
<keyword evidence="14" id="KW-0547">Nucleotide-binding</keyword>
<dbReference type="InterPro" id="IPR036890">
    <property type="entry name" value="HATPase_C_sf"/>
</dbReference>
<evidence type="ECO:0000256" key="9">
    <source>
        <dbReference type="PROSITE-ProRule" id="PRU00169"/>
    </source>
</evidence>
<dbReference type="SMART" id="SM00388">
    <property type="entry name" value="HisKA"/>
    <property type="match status" value="1"/>
</dbReference>
<dbReference type="GO" id="GO:0005524">
    <property type="term" value="F:ATP binding"/>
    <property type="evidence" value="ECO:0007669"/>
    <property type="project" value="UniProtKB-KW"/>
</dbReference>
<dbReference type="PROSITE" id="PS50112">
    <property type="entry name" value="PAS"/>
    <property type="match status" value="1"/>
</dbReference>
<feature type="domain" description="Response regulatory" evidence="11">
    <location>
        <begin position="7"/>
        <end position="126"/>
    </location>
</feature>